<accession>A0A9J6DGS8</accession>
<evidence type="ECO:0000313" key="2">
    <source>
        <dbReference type="EMBL" id="KAH8021178.1"/>
    </source>
</evidence>
<comment type="caution">
    <text evidence="2">The sequence shown here is derived from an EMBL/GenBank/DDBJ whole genome shotgun (WGS) entry which is preliminary data.</text>
</comment>
<protein>
    <submittedName>
        <fullName evidence="2">Uncharacterized protein</fullName>
    </submittedName>
</protein>
<reference evidence="2" key="1">
    <citation type="journal article" date="2020" name="Cell">
        <title>Large-Scale Comparative Analyses of Tick Genomes Elucidate Their Genetic Diversity and Vector Capacities.</title>
        <authorList>
            <consortium name="Tick Genome and Microbiome Consortium (TIGMIC)"/>
            <person name="Jia N."/>
            <person name="Wang J."/>
            <person name="Shi W."/>
            <person name="Du L."/>
            <person name="Sun Y."/>
            <person name="Zhan W."/>
            <person name="Jiang J.F."/>
            <person name="Wang Q."/>
            <person name="Zhang B."/>
            <person name="Ji P."/>
            <person name="Bell-Sakyi L."/>
            <person name="Cui X.M."/>
            <person name="Yuan T.T."/>
            <person name="Jiang B.G."/>
            <person name="Yang W.F."/>
            <person name="Lam T.T."/>
            <person name="Chang Q.C."/>
            <person name="Ding S.J."/>
            <person name="Wang X.J."/>
            <person name="Zhu J.G."/>
            <person name="Ruan X.D."/>
            <person name="Zhao L."/>
            <person name="Wei J.T."/>
            <person name="Ye R.Z."/>
            <person name="Que T.C."/>
            <person name="Du C.H."/>
            <person name="Zhou Y.H."/>
            <person name="Cheng J.X."/>
            <person name="Dai P.F."/>
            <person name="Guo W.B."/>
            <person name="Han X.H."/>
            <person name="Huang E.J."/>
            <person name="Li L.F."/>
            <person name="Wei W."/>
            <person name="Gao Y.C."/>
            <person name="Liu J.Z."/>
            <person name="Shao H.Z."/>
            <person name="Wang X."/>
            <person name="Wang C.C."/>
            <person name="Yang T.C."/>
            <person name="Huo Q.B."/>
            <person name="Li W."/>
            <person name="Chen H.Y."/>
            <person name="Chen S.E."/>
            <person name="Zhou L.G."/>
            <person name="Ni X.B."/>
            <person name="Tian J.H."/>
            <person name="Sheng Y."/>
            <person name="Liu T."/>
            <person name="Pan Y.S."/>
            <person name="Xia L.Y."/>
            <person name="Li J."/>
            <person name="Zhao F."/>
            <person name="Cao W.C."/>
        </authorList>
    </citation>
    <scope>NUCLEOTIDE SEQUENCE</scope>
    <source>
        <strain evidence="2">Rmic-2018</strain>
    </source>
</reference>
<keyword evidence="3" id="KW-1185">Reference proteome</keyword>
<dbReference type="EMBL" id="JABSTU010000009">
    <property type="protein sequence ID" value="KAH8021178.1"/>
    <property type="molecule type" value="Genomic_DNA"/>
</dbReference>
<proteinExistence type="predicted"/>
<organism evidence="2 3">
    <name type="scientific">Rhipicephalus microplus</name>
    <name type="common">Cattle tick</name>
    <name type="synonym">Boophilus microplus</name>
    <dbReference type="NCBI Taxonomy" id="6941"/>
    <lineage>
        <taxon>Eukaryota</taxon>
        <taxon>Metazoa</taxon>
        <taxon>Ecdysozoa</taxon>
        <taxon>Arthropoda</taxon>
        <taxon>Chelicerata</taxon>
        <taxon>Arachnida</taxon>
        <taxon>Acari</taxon>
        <taxon>Parasitiformes</taxon>
        <taxon>Ixodida</taxon>
        <taxon>Ixodoidea</taxon>
        <taxon>Ixodidae</taxon>
        <taxon>Rhipicephalinae</taxon>
        <taxon>Rhipicephalus</taxon>
        <taxon>Boophilus</taxon>
    </lineage>
</organism>
<evidence type="ECO:0000313" key="3">
    <source>
        <dbReference type="Proteomes" id="UP000821866"/>
    </source>
</evidence>
<sequence>MLQMDVGTTLAAALYPFHLQPVDAAEFLTPHVGREFPNFTSRILELDAAMEERRGGFDRHLPFYAPRYKNHSETLSFLYQLAQEHSDNITRRVMEGTLLLRGIDVIEMMVAEIVNVDSRLAAVYLYMVASSEMLGYAIRRQNQGDISRGQASLGCVYAVLRNYHSAFLHWAARFLQSRYSVDAAQKIRAKILNEFLAQAPANVVEDFRVLHGPPLIGRDDKAQKSMHPHATADPTEETYSRQAKVDEPYTPDNFLRNLVLHARSASKAGVHWTPFQKITKLEVTTRLVHAKKLYVVPPPMYLTEDFFYADAFETSLNLATLGAYVAGVIMSSIDTFSTPAVRQWKKQFRECQRTNLRALGWLAAVKDEADLDYDAEVRLSVAYGAALQDDKAFTPERSRFFFQRFALAHCALNATTALKMSIQYAVFRMPHFPITFNCKPPKFVAHCG</sequence>
<reference evidence="2" key="2">
    <citation type="submission" date="2021-09" db="EMBL/GenBank/DDBJ databases">
        <authorList>
            <person name="Jia N."/>
            <person name="Wang J."/>
            <person name="Shi W."/>
            <person name="Du L."/>
            <person name="Sun Y."/>
            <person name="Zhan W."/>
            <person name="Jiang J."/>
            <person name="Wang Q."/>
            <person name="Zhang B."/>
            <person name="Ji P."/>
            <person name="Sakyi L.B."/>
            <person name="Cui X."/>
            <person name="Yuan T."/>
            <person name="Jiang B."/>
            <person name="Yang W."/>
            <person name="Lam T.T.-Y."/>
            <person name="Chang Q."/>
            <person name="Ding S."/>
            <person name="Wang X."/>
            <person name="Zhu J."/>
            <person name="Ruan X."/>
            <person name="Zhao L."/>
            <person name="Wei J."/>
            <person name="Que T."/>
            <person name="Du C."/>
            <person name="Cheng J."/>
            <person name="Dai P."/>
            <person name="Han X."/>
            <person name="Huang E."/>
            <person name="Gao Y."/>
            <person name="Liu J."/>
            <person name="Shao H."/>
            <person name="Ye R."/>
            <person name="Li L."/>
            <person name="Wei W."/>
            <person name="Wang X."/>
            <person name="Wang C."/>
            <person name="Huo Q."/>
            <person name="Li W."/>
            <person name="Guo W."/>
            <person name="Chen H."/>
            <person name="Chen S."/>
            <person name="Zhou L."/>
            <person name="Zhou L."/>
            <person name="Ni X."/>
            <person name="Tian J."/>
            <person name="Zhou Y."/>
            <person name="Sheng Y."/>
            <person name="Liu T."/>
            <person name="Pan Y."/>
            <person name="Xia L."/>
            <person name="Li J."/>
            <person name="Zhao F."/>
            <person name="Cao W."/>
        </authorList>
    </citation>
    <scope>NUCLEOTIDE SEQUENCE</scope>
    <source>
        <strain evidence="2">Rmic-2018</strain>
        <tissue evidence="2">Larvae</tissue>
    </source>
</reference>
<dbReference type="AlphaFoldDB" id="A0A9J6DGS8"/>
<dbReference type="Proteomes" id="UP000821866">
    <property type="component" value="Chromosome 7"/>
</dbReference>
<feature type="region of interest" description="Disordered" evidence="1">
    <location>
        <begin position="218"/>
        <end position="241"/>
    </location>
</feature>
<name>A0A9J6DGS8_RHIMP</name>
<gene>
    <name evidence="2" type="ORF">HPB51_012573</name>
</gene>
<evidence type="ECO:0000256" key="1">
    <source>
        <dbReference type="SAM" id="MobiDB-lite"/>
    </source>
</evidence>